<proteinExistence type="predicted"/>
<feature type="region of interest" description="Disordered" evidence="1">
    <location>
        <begin position="36"/>
        <end position="94"/>
    </location>
</feature>
<evidence type="ECO:0000256" key="1">
    <source>
        <dbReference type="SAM" id="MobiDB-lite"/>
    </source>
</evidence>
<feature type="region of interest" description="Disordered" evidence="1">
    <location>
        <begin position="147"/>
        <end position="184"/>
    </location>
</feature>
<dbReference type="Proteomes" id="UP001374803">
    <property type="component" value="Chromosome"/>
</dbReference>
<sequence>MIETELPRAPASRWPWLLAVCALAGLVAALAWRSRGAETPPPSEVAASPSSEAVARWRANHPGEPMAVQPESTEEERVQEDAGAPREGLAAFPPPGTKRIKVGLVVPEDFQLPSGYMRHYQTTDKGEMLRAILMFHPDYKPADPHGNPIPIPEDRIVPPELAPPGMPMERLEVPEDAYADAGPR</sequence>
<accession>A0ABZ2L4I0</accession>
<organism evidence="2 3">
    <name type="scientific">Pendulispora rubella</name>
    <dbReference type="NCBI Taxonomy" id="2741070"/>
    <lineage>
        <taxon>Bacteria</taxon>
        <taxon>Pseudomonadati</taxon>
        <taxon>Myxococcota</taxon>
        <taxon>Myxococcia</taxon>
        <taxon>Myxococcales</taxon>
        <taxon>Sorangiineae</taxon>
        <taxon>Pendulisporaceae</taxon>
        <taxon>Pendulispora</taxon>
    </lineage>
</organism>
<keyword evidence="3" id="KW-1185">Reference proteome</keyword>
<feature type="compositionally biased region" description="Low complexity" evidence="1">
    <location>
        <begin position="44"/>
        <end position="54"/>
    </location>
</feature>
<evidence type="ECO:0000313" key="3">
    <source>
        <dbReference type="Proteomes" id="UP001374803"/>
    </source>
</evidence>
<protein>
    <submittedName>
        <fullName evidence="2">Uncharacterized protein</fullName>
    </submittedName>
</protein>
<evidence type="ECO:0000313" key="2">
    <source>
        <dbReference type="EMBL" id="WXB05856.1"/>
    </source>
</evidence>
<dbReference type="RefSeq" id="WP_394835505.1">
    <property type="nucleotide sequence ID" value="NZ_CP089929.1"/>
</dbReference>
<feature type="compositionally biased region" description="Basic and acidic residues" evidence="1">
    <location>
        <begin position="75"/>
        <end position="84"/>
    </location>
</feature>
<name>A0ABZ2L4I0_9BACT</name>
<reference evidence="2" key="1">
    <citation type="submission" date="2021-12" db="EMBL/GenBank/DDBJ databases">
        <title>Discovery of the Pendulisporaceae a myxobacterial family with distinct sporulation behavior and unique specialized metabolism.</title>
        <authorList>
            <person name="Garcia R."/>
            <person name="Popoff A."/>
            <person name="Bader C.D."/>
            <person name="Loehr J."/>
            <person name="Walesch S."/>
            <person name="Walt C."/>
            <person name="Boldt J."/>
            <person name="Bunk B."/>
            <person name="Haeckl F.J.F.P.J."/>
            <person name="Gunesch A.P."/>
            <person name="Birkelbach J."/>
            <person name="Nuebel U."/>
            <person name="Pietschmann T."/>
            <person name="Bach T."/>
            <person name="Mueller R."/>
        </authorList>
    </citation>
    <scope>NUCLEOTIDE SEQUENCE</scope>
    <source>
        <strain evidence="2">MSr11367</strain>
    </source>
</reference>
<gene>
    <name evidence="2" type="ORF">LVJ94_01085</name>
</gene>
<dbReference type="EMBL" id="CP089983">
    <property type="protein sequence ID" value="WXB05856.1"/>
    <property type="molecule type" value="Genomic_DNA"/>
</dbReference>